<dbReference type="InterPro" id="IPR039421">
    <property type="entry name" value="Type_1_exporter"/>
</dbReference>
<dbReference type="CDD" id="cd18547">
    <property type="entry name" value="ABC_6TM_Tm288_like"/>
    <property type="match status" value="1"/>
</dbReference>
<comment type="similarity">
    <text evidence="9">Belongs to the ABC transporter superfamily. Lipid exporter (TC 3.A.1.106) family.</text>
</comment>
<dbReference type="Pfam" id="PF00005">
    <property type="entry name" value="ABC_tran"/>
    <property type="match status" value="1"/>
</dbReference>
<keyword evidence="3 12" id="KW-0812">Transmembrane</keyword>
<evidence type="ECO:0000256" key="1">
    <source>
        <dbReference type="ARBA" id="ARBA00004651"/>
    </source>
</evidence>
<evidence type="ECO:0000256" key="6">
    <source>
        <dbReference type="ARBA" id="ARBA00022989"/>
    </source>
</evidence>
<feature type="transmembrane region" description="Helical" evidence="12">
    <location>
        <begin position="237"/>
        <end position="254"/>
    </location>
</feature>
<dbReference type="GO" id="GO:0005886">
    <property type="term" value="C:plasma membrane"/>
    <property type="evidence" value="ECO:0007669"/>
    <property type="project" value="UniProtKB-SubCell"/>
</dbReference>
<dbReference type="Gene3D" id="3.40.50.300">
    <property type="entry name" value="P-loop containing nucleotide triphosphate hydrolases"/>
    <property type="match status" value="1"/>
</dbReference>
<dbReference type="CDD" id="cd03254">
    <property type="entry name" value="ABCC_Glucan_exporter_like"/>
    <property type="match status" value="1"/>
</dbReference>
<evidence type="ECO:0000313" key="15">
    <source>
        <dbReference type="EMBL" id="SFJ99963.1"/>
    </source>
</evidence>
<dbReference type="PROSITE" id="PS00211">
    <property type="entry name" value="ABC_TRANSPORTER_1"/>
    <property type="match status" value="1"/>
</dbReference>
<evidence type="ECO:0000259" key="13">
    <source>
        <dbReference type="PROSITE" id="PS50893"/>
    </source>
</evidence>
<dbReference type="InterPro" id="IPR036640">
    <property type="entry name" value="ABC1_TM_sf"/>
</dbReference>
<evidence type="ECO:0000256" key="10">
    <source>
        <dbReference type="ARBA" id="ARBA00071747"/>
    </source>
</evidence>
<proteinExistence type="inferred from homology"/>
<comment type="subcellular location">
    <subcellularLocation>
        <location evidence="1">Cell membrane</location>
        <topology evidence="1">Multi-pass membrane protein</topology>
    </subcellularLocation>
</comment>
<evidence type="ECO:0000256" key="12">
    <source>
        <dbReference type="SAM" id="Phobius"/>
    </source>
</evidence>
<evidence type="ECO:0000256" key="2">
    <source>
        <dbReference type="ARBA" id="ARBA00022448"/>
    </source>
</evidence>
<dbReference type="InterPro" id="IPR027417">
    <property type="entry name" value="P-loop_NTPase"/>
</dbReference>
<dbReference type="EMBL" id="FOQY01000015">
    <property type="protein sequence ID" value="SFJ99963.1"/>
    <property type="molecule type" value="Genomic_DNA"/>
</dbReference>
<dbReference type="RefSeq" id="WP_093888893.1">
    <property type="nucleotide sequence ID" value="NZ_FOQY01000015.1"/>
</dbReference>
<dbReference type="PANTHER" id="PTHR43394">
    <property type="entry name" value="ATP-DEPENDENT PERMEASE MDL1, MITOCHONDRIAL"/>
    <property type="match status" value="1"/>
</dbReference>
<dbReference type="InterPro" id="IPR011527">
    <property type="entry name" value="ABC1_TM_dom"/>
</dbReference>
<evidence type="ECO:0000256" key="9">
    <source>
        <dbReference type="ARBA" id="ARBA00061644"/>
    </source>
</evidence>
<dbReference type="SUPFAM" id="SSF90123">
    <property type="entry name" value="ABC transporter transmembrane region"/>
    <property type="match status" value="1"/>
</dbReference>
<evidence type="ECO:0000256" key="5">
    <source>
        <dbReference type="ARBA" id="ARBA00022840"/>
    </source>
</evidence>
<feature type="transmembrane region" description="Helical" evidence="12">
    <location>
        <begin position="135"/>
        <end position="157"/>
    </location>
</feature>
<accession>A0A1I3VYD0</accession>
<dbReference type="GO" id="GO:0005524">
    <property type="term" value="F:ATP binding"/>
    <property type="evidence" value="ECO:0007669"/>
    <property type="project" value="UniProtKB-KW"/>
</dbReference>
<dbReference type="PANTHER" id="PTHR43394:SF1">
    <property type="entry name" value="ATP-BINDING CASSETTE SUB-FAMILY B MEMBER 10, MITOCHONDRIAL"/>
    <property type="match status" value="1"/>
</dbReference>
<dbReference type="AlphaFoldDB" id="A0A1I3VYD0"/>
<keyword evidence="5 15" id="KW-0067">ATP-binding</keyword>
<keyword evidence="7 12" id="KW-0472">Membrane</keyword>
<keyword evidence="16" id="KW-1185">Reference proteome</keyword>
<evidence type="ECO:0000313" key="16">
    <source>
        <dbReference type="Proteomes" id="UP000199111"/>
    </source>
</evidence>
<evidence type="ECO:0000256" key="7">
    <source>
        <dbReference type="ARBA" id="ARBA00023136"/>
    </source>
</evidence>
<dbReference type="SMART" id="SM00382">
    <property type="entry name" value="AAA"/>
    <property type="match status" value="1"/>
</dbReference>
<comment type="function">
    <text evidence="8">ABC transporter involved in fatty acid import. Transmembrane domains (TMD) form a pore in the membrane and the ATP-binding domain (NBD) is responsible for energy generation.</text>
</comment>
<dbReference type="InterPro" id="IPR003439">
    <property type="entry name" value="ABC_transporter-like_ATP-bd"/>
</dbReference>
<feature type="transmembrane region" description="Helical" evidence="12">
    <location>
        <begin position="54"/>
        <end position="75"/>
    </location>
</feature>
<evidence type="ECO:0000256" key="4">
    <source>
        <dbReference type="ARBA" id="ARBA00022741"/>
    </source>
</evidence>
<feature type="region of interest" description="Disordered" evidence="11">
    <location>
        <begin position="1"/>
        <end position="31"/>
    </location>
</feature>
<dbReference type="SUPFAM" id="SSF52540">
    <property type="entry name" value="P-loop containing nucleoside triphosphate hydrolases"/>
    <property type="match status" value="1"/>
</dbReference>
<dbReference type="PROSITE" id="PS50929">
    <property type="entry name" value="ABC_TM1F"/>
    <property type="match status" value="1"/>
</dbReference>
<feature type="compositionally biased region" description="Gly residues" evidence="11">
    <location>
        <begin position="13"/>
        <end position="27"/>
    </location>
</feature>
<keyword evidence="6 12" id="KW-1133">Transmembrane helix</keyword>
<dbReference type="GeneID" id="96300167"/>
<dbReference type="PROSITE" id="PS50893">
    <property type="entry name" value="ABC_TRANSPORTER_2"/>
    <property type="match status" value="1"/>
</dbReference>
<reference evidence="16" key="1">
    <citation type="submission" date="2016-10" db="EMBL/GenBank/DDBJ databases">
        <authorList>
            <person name="Varghese N."/>
            <person name="Submissions S."/>
        </authorList>
    </citation>
    <scope>NUCLEOTIDE SEQUENCE [LARGE SCALE GENOMIC DNA]</scope>
    <source>
        <strain evidence="16">CGMCC 4.2126</strain>
    </source>
</reference>
<feature type="transmembrane region" description="Helical" evidence="12">
    <location>
        <begin position="214"/>
        <end position="231"/>
    </location>
</feature>
<feature type="domain" description="ABC transporter" evidence="13">
    <location>
        <begin position="412"/>
        <end position="646"/>
    </location>
</feature>
<dbReference type="GO" id="GO:0016887">
    <property type="term" value="F:ATP hydrolysis activity"/>
    <property type="evidence" value="ECO:0007669"/>
    <property type="project" value="InterPro"/>
</dbReference>
<keyword evidence="4" id="KW-0547">Nucleotide-binding</keyword>
<dbReference type="Pfam" id="PF00664">
    <property type="entry name" value="ABC_membrane"/>
    <property type="match status" value="1"/>
</dbReference>
<name>A0A1I3VYD0_9ACTN</name>
<dbReference type="InterPro" id="IPR017871">
    <property type="entry name" value="ABC_transporter-like_CS"/>
</dbReference>
<evidence type="ECO:0000256" key="3">
    <source>
        <dbReference type="ARBA" id="ARBA00022692"/>
    </source>
</evidence>
<gene>
    <name evidence="15" type="ORF">SAMN05216275_11566</name>
</gene>
<evidence type="ECO:0000256" key="8">
    <source>
        <dbReference type="ARBA" id="ARBA00055053"/>
    </source>
</evidence>
<dbReference type="InterPro" id="IPR003593">
    <property type="entry name" value="AAA+_ATPase"/>
</dbReference>
<dbReference type="GO" id="GO:0015421">
    <property type="term" value="F:ABC-type oligopeptide transporter activity"/>
    <property type="evidence" value="ECO:0007669"/>
    <property type="project" value="TreeGrafter"/>
</dbReference>
<dbReference type="Gene3D" id="1.20.1560.10">
    <property type="entry name" value="ABC transporter type 1, transmembrane domain"/>
    <property type="match status" value="1"/>
</dbReference>
<sequence length="669" mass="72284">MSDRPVTTTRPPAGGGGFGRGPFGGAGMPAEKSMNFGPSMRRLMGRLSPERPRILAVIGLAVTSVVFAVVGPKILGHATDLIFSGVIGHRLPAGTTTEQAVQAARASGDDNFAALLARMDVVPGRGIDFGALGTVLVWVLALYVAASVFSWLQGYLLNDAVQRSVFRLRADVEDKLNRLPLKFFDGQPRGELLSRVTNDIDNVSQTLQQTLSQLLTSLLTVIGVLAMMFVISPLLALIALVTIPLSMVVTAQIAKRSKKFFVAQWANTGTLNAHIEEAFTGHELVKVFGRQPEVEQVFRDRNEELFKASFGAQFVSGIIMPTMMFIGNLNYVVIAVVGGLRVATGSMSLGDVQAFIQYSRQFTQPLTQVASMANLLQSGVASAERVFELLDAEDQSPDPADPVPPTSRRGRVEFEQVSFRYVPEQPLIEDLSLVAEPGHTVAIVGPTGAGKTTLVNLIMRFYELDAGRITLDGVDITAMRREDLRSHIGMVLQDTWLFGGTIRENIAYGNPGATEEQIQAAARATFVDRFVRTLPDGYDTVIDDEGNNVSAGEKQLLTIARAFLADPSLLILDEATSSVDTRTEVLVQHAMAALRSDRTSFVIAHRLSTIRDADLILVMDAGRIVEQGTHDELLATQGAYHRLYSAQFSGALVPGDGEMSGEEVTGVRG</sequence>
<dbReference type="FunFam" id="3.40.50.300:FF:000287">
    <property type="entry name" value="Multidrug ABC transporter ATP-binding protein"/>
    <property type="match status" value="1"/>
</dbReference>
<evidence type="ECO:0000256" key="11">
    <source>
        <dbReference type="SAM" id="MobiDB-lite"/>
    </source>
</evidence>
<organism evidence="15 16">
    <name type="scientific">Streptosporangium canum</name>
    <dbReference type="NCBI Taxonomy" id="324952"/>
    <lineage>
        <taxon>Bacteria</taxon>
        <taxon>Bacillati</taxon>
        <taxon>Actinomycetota</taxon>
        <taxon>Actinomycetes</taxon>
        <taxon>Streptosporangiales</taxon>
        <taxon>Streptosporangiaceae</taxon>
        <taxon>Streptosporangium</taxon>
    </lineage>
</organism>
<feature type="domain" description="ABC transmembrane type-1" evidence="14">
    <location>
        <begin position="55"/>
        <end position="378"/>
    </location>
</feature>
<keyword evidence="2" id="KW-0813">Transport</keyword>
<protein>
    <recommendedName>
        <fullName evidence="10">Fatty acid ABC transporter ATP-binding/permease protein</fullName>
    </recommendedName>
</protein>
<dbReference type="Proteomes" id="UP000199111">
    <property type="component" value="Unassembled WGS sequence"/>
</dbReference>
<evidence type="ECO:0000259" key="14">
    <source>
        <dbReference type="PROSITE" id="PS50929"/>
    </source>
</evidence>